<reference evidence="1" key="2">
    <citation type="submission" date="2020-02" db="EMBL/GenBank/DDBJ databases">
        <authorList>
            <person name="Matsumoto Y."/>
            <person name="Kinjo T."/>
            <person name="Motooka D."/>
            <person name="Nabeya D."/>
            <person name="Jung N."/>
            <person name="Uechi K."/>
            <person name="Horii T."/>
            <person name="Iida T."/>
            <person name="Fujita J."/>
            <person name="Nakamura S."/>
        </authorList>
    </citation>
    <scope>NUCLEOTIDE SEQUENCE</scope>
    <source>
        <strain evidence="1">JCM 15653</strain>
    </source>
</reference>
<dbReference type="Proteomes" id="UP001162885">
    <property type="component" value="Chromosome"/>
</dbReference>
<evidence type="ECO:0000313" key="2">
    <source>
        <dbReference type="EMBL" id="UNB99747.1"/>
    </source>
</evidence>
<dbReference type="EMBL" id="CP060016">
    <property type="protein sequence ID" value="UNB99747.1"/>
    <property type="molecule type" value="Genomic_DNA"/>
</dbReference>
<organism evidence="2 4">
    <name type="scientific">Mycolicibacterium boenickei</name>
    <dbReference type="NCBI Taxonomy" id="146017"/>
    <lineage>
        <taxon>Bacteria</taxon>
        <taxon>Bacillati</taxon>
        <taxon>Actinomycetota</taxon>
        <taxon>Actinomycetes</taxon>
        <taxon>Mycobacteriales</taxon>
        <taxon>Mycobacteriaceae</taxon>
        <taxon>Mycolicibacterium</taxon>
    </lineage>
</organism>
<evidence type="ECO:0000313" key="3">
    <source>
        <dbReference type="Proteomes" id="UP000466683"/>
    </source>
</evidence>
<accession>A0AAX2ZWF7</accession>
<evidence type="ECO:0000313" key="1">
    <source>
        <dbReference type="EMBL" id="BBX89417.1"/>
    </source>
</evidence>
<reference evidence="2 4" key="3">
    <citation type="journal article" date="2022" name="BMC Genomics">
        <title>Comparative genome analysis of mycobacteria focusing on tRNA and non-coding RNA.</title>
        <authorList>
            <person name="Behra P.R.K."/>
            <person name="Pettersson B.M.F."/>
            <person name="Ramesh M."/>
            <person name="Das S."/>
            <person name="Dasgupta S."/>
            <person name="Kirsebom L.A."/>
        </authorList>
    </citation>
    <scope>NUCLEOTIDE SEQUENCE [LARGE SCALE GENOMIC DNA]</scope>
    <source>
        <strain evidence="2 4">DSM 44677</strain>
    </source>
</reference>
<name>A0AAX2ZWF7_9MYCO</name>
<sequence length="52" mass="6197">MFSFTQSRPMAAAHPPWHLPIDGHDHGRHPFECASRLIYFEWSEMAREMDRL</sequence>
<proteinExistence type="predicted"/>
<gene>
    <name evidence="2" type="ORF">H5U98_30635</name>
    <name evidence="1" type="ORF">MBOE_10660</name>
</gene>
<protein>
    <submittedName>
        <fullName evidence="2">Uncharacterized protein</fullName>
    </submittedName>
</protein>
<dbReference type="EMBL" id="AP022579">
    <property type="protein sequence ID" value="BBX89417.1"/>
    <property type="molecule type" value="Genomic_DNA"/>
</dbReference>
<dbReference type="RefSeq" id="WP_165777780.1">
    <property type="nucleotide sequence ID" value="NZ_AP022579.1"/>
</dbReference>
<evidence type="ECO:0000313" key="4">
    <source>
        <dbReference type="Proteomes" id="UP001162885"/>
    </source>
</evidence>
<keyword evidence="3" id="KW-1185">Reference proteome</keyword>
<dbReference type="Proteomes" id="UP000466683">
    <property type="component" value="Chromosome"/>
</dbReference>
<reference evidence="1 3" key="1">
    <citation type="journal article" date="2019" name="Emerg. Microbes Infect.">
        <title>Comprehensive subspecies identification of 175 nontuberculous mycobacteria species based on 7547 genomic profiles.</title>
        <authorList>
            <person name="Matsumoto Y."/>
            <person name="Kinjo T."/>
            <person name="Motooka D."/>
            <person name="Nabeya D."/>
            <person name="Jung N."/>
            <person name="Uechi K."/>
            <person name="Horii T."/>
            <person name="Iida T."/>
            <person name="Fujita J."/>
            <person name="Nakamura S."/>
        </authorList>
    </citation>
    <scope>NUCLEOTIDE SEQUENCE [LARGE SCALE GENOMIC DNA]</scope>
    <source>
        <strain evidence="1 3">JCM 15653</strain>
    </source>
</reference>
<dbReference type="AlphaFoldDB" id="A0AAX2ZWF7"/>